<keyword evidence="2" id="KW-1133">Transmembrane helix</keyword>
<evidence type="ECO:0000256" key="1">
    <source>
        <dbReference type="SAM" id="Coils"/>
    </source>
</evidence>
<keyword evidence="2" id="KW-0812">Transmembrane</keyword>
<gene>
    <name evidence="3" type="ORF">GPM918_LOCUS10354</name>
    <name evidence="4" type="ORF">SRO942_LOCUS10354</name>
</gene>
<feature type="transmembrane region" description="Helical" evidence="2">
    <location>
        <begin position="46"/>
        <end position="65"/>
    </location>
</feature>
<keyword evidence="2" id="KW-0472">Membrane</keyword>
<feature type="transmembrane region" description="Helical" evidence="2">
    <location>
        <begin position="17"/>
        <end position="39"/>
    </location>
</feature>
<reference evidence="3" key="1">
    <citation type="submission" date="2021-02" db="EMBL/GenBank/DDBJ databases">
        <authorList>
            <person name="Nowell W R."/>
        </authorList>
    </citation>
    <scope>NUCLEOTIDE SEQUENCE</scope>
</reference>
<feature type="transmembrane region" description="Helical" evidence="2">
    <location>
        <begin position="85"/>
        <end position="107"/>
    </location>
</feature>
<dbReference type="Proteomes" id="UP000681722">
    <property type="component" value="Unassembled WGS sequence"/>
</dbReference>
<evidence type="ECO:0000313" key="5">
    <source>
        <dbReference type="Proteomes" id="UP000663829"/>
    </source>
</evidence>
<dbReference type="Proteomes" id="UP000663829">
    <property type="component" value="Unassembled WGS sequence"/>
</dbReference>
<evidence type="ECO:0000313" key="3">
    <source>
        <dbReference type="EMBL" id="CAF0934254.1"/>
    </source>
</evidence>
<keyword evidence="5" id="KW-1185">Reference proteome</keyword>
<name>A0A814BUL6_9BILA</name>
<feature type="coiled-coil region" evidence="1">
    <location>
        <begin position="215"/>
        <end position="242"/>
    </location>
</feature>
<dbReference type="AlphaFoldDB" id="A0A814BUL6"/>
<accession>A0A814BUL6</accession>
<evidence type="ECO:0000256" key="2">
    <source>
        <dbReference type="SAM" id="Phobius"/>
    </source>
</evidence>
<feature type="transmembrane region" description="Helical" evidence="2">
    <location>
        <begin position="160"/>
        <end position="183"/>
    </location>
</feature>
<comment type="caution">
    <text evidence="3">The sequence shown here is derived from an EMBL/GenBank/DDBJ whole genome shotgun (WGS) entry which is preliminary data.</text>
</comment>
<protein>
    <submittedName>
        <fullName evidence="3">Uncharacterized protein</fullName>
    </submittedName>
</protein>
<organism evidence="3 5">
    <name type="scientific">Didymodactylos carnosus</name>
    <dbReference type="NCBI Taxonomy" id="1234261"/>
    <lineage>
        <taxon>Eukaryota</taxon>
        <taxon>Metazoa</taxon>
        <taxon>Spiralia</taxon>
        <taxon>Gnathifera</taxon>
        <taxon>Rotifera</taxon>
        <taxon>Eurotatoria</taxon>
        <taxon>Bdelloidea</taxon>
        <taxon>Philodinida</taxon>
        <taxon>Philodinidae</taxon>
        <taxon>Didymodactylos</taxon>
    </lineage>
</organism>
<dbReference type="OrthoDB" id="10014894at2759"/>
<sequence length="259" mass="30074">MFLSQIEPLFWNYWANIVYILGSIGYMFMNLFCLVFCINKFVYASFVLYVILAILFVIDAILYTIDWYTYAVLLRKSKNIPINYKAEFTACIFQILGSYCYLLGAILAENKTKYMPKILALNVAGIFSLVLEATFIIVGWQITLKNKTYFNRGCCAQGIYLWAHVLNLTADLIYLLATIIAVLRFQMDLIRYPATVQLLQIIGDIVYVVDSLLYMRCYMREKDVLEEKRAKENNEKETVSQQKYDNRGLELESILGNNK</sequence>
<dbReference type="EMBL" id="CAJNOQ010002033">
    <property type="protein sequence ID" value="CAF0934254.1"/>
    <property type="molecule type" value="Genomic_DNA"/>
</dbReference>
<evidence type="ECO:0000313" key="4">
    <source>
        <dbReference type="EMBL" id="CAF3711745.1"/>
    </source>
</evidence>
<proteinExistence type="predicted"/>
<keyword evidence="1" id="KW-0175">Coiled coil</keyword>
<dbReference type="EMBL" id="CAJOBC010002032">
    <property type="protein sequence ID" value="CAF3711745.1"/>
    <property type="molecule type" value="Genomic_DNA"/>
</dbReference>
<feature type="transmembrane region" description="Helical" evidence="2">
    <location>
        <begin position="119"/>
        <end position="140"/>
    </location>
</feature>